<dbReference type="CDD" id="cd08897">
    <property type="entry name" value="SRPBCC_CalC_Aha1-like_4"/>
    <property type="match status" value="1"/>
</dbReference>
<sequence>MMKKITVTTSVNAPVDKVWAYWTGPEHIMRWNNASDDWHTPHASNDLREGGAFTSRMESKDGTIGFDFSGTYQAVHEGKMLSYALDDGREVEVVFTPEDDKTIIKETFDPEQTNPIEMQKGGWQAILDNFKKYVEGKQQN</sequence>
<dbReference type="EMBL" id="BMIU01000005">
    <property type="protein sequence ID" value="GGF25695.1"/>
    <property type="molecule type" value="Genomic_DNA"/>
</dbReference>
<dbReference type="SUPFAM" id="SSF55961">
    <property type="entry name" value="Bet v1-like"/>
    <property type="match status" value="1"/>
</dbReference>
<comment type="caution">
    <text evidence="3">The sequence shown here is derived from an EMBL/GenBank/DDBJ whole genome shotgun (WGS) entry which is preliminary data.</text>
</comment>
<reference evidence="4" key="1">
    <citation type="journal article" date="2019" name="Int. J. Syst. Evol. Microbiol.">
        <title>The Global Catalogue of Microorganisms (GCM) 10K type strain sequencing project: providing services to taxonomists for standard genome sequencing and annotation.</title>
        <authorList>
            <consortium name="The Broad Institute Genomics Platform"/>
            <consortium name="The Broad Institute Genome Sequencing Center for Infectious Disease"/>
            <person name="Wu L."/>
            <person name="Ma J."/>
        </authorList>
    </citation>
    <scope>NUCLEOTIDE SEQUENCE [LARGE SCALE GENOMIC DNA]</scope>
    <source>
        <strain evidence="4">CGMCC 1.15407</strain>
    </source>
</reference>
<dbReference type="Pfam" id="PF08327">
    <property type="entry name" value="AHSA1"/>
    <property type="match status" value="1"/>
</dbReference>
<dbReference type="InterPro" id="IPR013538">
    <property type="entry name" value="ASHA1/2-like_C"/>
</dbReference>
<evidence type="ECO:0000256" key="1">
    <source>
        <dbReference type="ARBA" id="ARBA00006817"/>
    </source>
</evidence>
<dbReference type="Proteomes" id="UP000647339">
    <property type="component" value="Unassembled WGS sequence"/>
</dbReference>
<feature type="domain" description="Activator of Hsp90 ATPase homologue 1/2-like C-terminal" evidence="2">
    <location>
        <begin position="12"/>
        <end position="135"/>
    </location>
</feature>
<keyword evidence="4" id="KW-1185">Reference proteome</keyword>
<dbReference type="Gene3D" id="3.30.530.20">
    <property type="match status" value="1"/>
</dbReference>
<evidence type="ECO:0000313" key="3">
    <source>
        <dbReference type="EMBL" id="GGF25695.1"/>
    </source>
</evidence>
<evidence type="ECO:0000259" key="2">
    <source>
        <dbReference type="Pfam" id="PF08327"/>
    </source>
</evidence>
<accession>A0ABQ1UUV9</accession>
<dbReference type="InterPro" id="IPR023393">
    <property type="entry name" value="START-like_dom_sf"/>
</dbReference>
<organism evidence="3 4">
    <name type="scientific">Echinicola rosea</name>
    <dbReference type="NCBI Taxonomy" id="1807691"/>
    <lineage>
        <taxon>Bacteria</taxon>
        <taxon>Pseudomonadati</taxon>
        <taxon>Bacteroidota</taxon>
        <taxon>Cytophagia</taxon>
        <taxon>Cytophagales</taxon>
        <taxon>Cyclobacteriaceae</taxon>
        <taxon>Echinicola</taxon>
    </lineage>
</organism>
<evidence type="ECO:0000313" key="4">
    <source>
        <dbReference type="Proteomes" id="UP000647339"/>
    </source>
</evidence>
<name>A0ABQ1UUV9_9BACT</name>
<gene>
    <name evidence="3" type="ORF">GCM10011339_12250</name>
</gene>
<protein>
    <submittedName>
        <fullName evidence="3">Activator of HSP90 ATPase</fullName>
    </submittedName>
</protein>
<comment type="similarity">
    <text evidence="1">Belongs to the AHA1 family.</text>
</comment>
<proteinExistence type="inferred from homology"/>